<evidence type="ECO:0000313" key="2">
    <source>
        <dbReference type="EMBL" id="GAA4249947.1"/>
    </source>
</evidence>
<keyword evidence="1" id="KW-1133">Transmembrane helix</keyword>
<keyword evidence="1" id="KW-0472">Membrane</keyword>
<sequence length="133" mass="13809">MRRQYSIPERLGGFGVAVAGAATVWPAFSAGTGLGLPCPLRWSTGIPCPACGLTTAAVDLAHGRLLASLADNPAALALAILTVVTVPLIVLRQLGLVATPVPWSARARRRTQVAAIAAAAASWLFQLHRFGFV</sequence>
<feature type="transmembrane region" description="Helical" evidence="1">
    <location>
        <begin position="74"/>
        <end position="92"/>
    </location>
</feature>
<protein>
    <recommendedName>
        <fullName evidence="4">DUF2752 domain-containing protein</fullName>
    </recommendedName>
</protein>
<dbReference type="Pfam" id="PF10825">
    <property type="entry name" value="DUF2752"/>
    <property type="match status" value="1"/>
</dbReference>
<evidence type="ECO:0000256" key="1">
    <source>
        <dbReference type="SAM" id="Phobius"/>
    </source>
</evidence>
<feature type="transmembrane region" description="Helical" evidence="1">
    <location>
        <begin position="113"/>
        <end position="132"/>
    </location>
</feature>
<dbReference type="RefSeq" id="WP_345128108.1">
    <property type="nucleotide sequence ID" value="NZ_BAABAT010000008.1"/>
</dbReference>
<dbReference type="Proteomes" id="UP001500620">
    <property type="component" value="Unassembled WGS sequence"/>
</dbReference>
<evidence type="ECO:0000313" key="3">
    <source>
        <dbReference type="Proteomes" id="UP001500620"/>
    </source>
</evidence>
<dbReference type="EMBL" id="BAABAT010000008">
    <property type="protein sequence ID" value="GAA4249947.1"/>
    <property type="molecule type" value="Genomic_DNA"/>
</dbReference>
<organism evidence="2 3">
    <name type="scientific">Dactylosporangium darangshiense</name>
    <dbReference type="NCBI Taxonomy" id="579108"/>
    <lineage>
        <taxon>Bacteria</taxon>
        <taxon>Bacillati</taxon>
        <taxon>Actinomycetota</taxon>
        <taxon>Actinomycetes</taxon>
        <taxon>Micromonosporales</taxon>
        <taxon>Micromonosporaceae</taxon>
        <taxon>Dactylosporangium</taxon>
    </lineage>
</organism>
<keyword evidence="1" id="KW-0812">Transmembrane</keyword>
<comment type="caution">
    <text evidence="2">The sequence shown here is derived from an EMBL/GenBank/DDBJ whole genome shotgun (WGS) entry which is preliminary data.</text>
</comment>
<dbReference type="InterPro" id="IPR021215">
    <property type="entry name" value="DUF2752"/>
</dbReference>
<evidence type="ECO:0008006" key="4">
    <source>
        <dbReference type="Google" id="ProtNLM"/>
    </source>
</evidence>
<proteinExistence type="predicted"/>
<keyword evidence="3" id="KW-1185">Reference proteome</keyword>
<reference evidence="3" key="1">
    <citation type="journal article" date="2019" name="Int. J. Syst. Evol. Microbiol.">
        <title>The Global Catalogue of Microorganisms (GCM) 10K type strain sequencing project: providing services to taxonomists for standard genome sequencing and annotation.</title>
        <authorList>
            <consortium name="The Broad Institute Genomics Platform"/>
            <consortium name="The Broad Institute Genome Sequencing Center for Infectious Disease"/>
            <person name="Wu L."/>
            <person name="Ma J."/>
        </authorList>
    </citation>
    <scope>NUCLEOTIDE SEQUENCE [LARGE SCALE GENOMIC DNA]</scope>
    <source>
        <strain evidence="3">JCM 17441</strain>
    </source>
</reference>
<gene>
    <name evidence="2" type="ORF">GCM10022255_036230</name>
</gene>
<accession>A0ABP8D8I3</accession>
<name>A0ABP8D8I3_9ACTN</name>